<evidence type="ECO:0000259" key="5">
    <source>
        <dbReference type="PROSITE" id="PS50931"/>
    </source>
</evidence>
<evidence type="ECO:0000313" key="6">
    <source>
        <dbReference type="EMBL" id="RZG45315.1"/>
    </source>
</evidence>
<protein>
    <submittedName>
        <fullName evidence="6">LysR family transcriptional regulator</fullName>
    </submittedName>
</protein>
<dbReference type="SUPFAM" id="SSF46785">
    <property type="entry name" value="Winged helix' DNA-binding domain"/>
    <property type="match status" value="1"/>
</dbReference>
<keyword evidence="7" id="KW-1185">Reference proteome</keyword>
<dbReference type="SUPFAM" id="SSF53850">
    <property type="entry name" value="Periplasmic binding protein-like II"/>
    <property type="match status" value="1"/>
</dbReference>
<dbReference type="InterPro" id="IPR058163">
    <property type="entry name" value="LysR-type_TF_proteobact-type"/>
</dbReference>
<evidence type="ECO:0000256" key="3">
    <source>
        <dbReference type="ARBA" id="ARBA00023125"/>
    </source>
</evidence>
<keyword evidence="4" id="KW-0804">Transcription</keyword>
<reference evidence="6 7" key="1">
    <citation type="submission" date="2019-02" db="EMBL/GenBank/DDBJ databases">
        <title>The Batch Genome Submission of Acinetobacter spp. strains.</title>
        <authorList>
            <person name="Qin J."/>
            <person name="Hu Y."/>
            <person name="Ye H."/>
            <person name="Wei L."/>
            <person name="Feng Y."/>
            <person name="Zong Z."/>
        </authorList>
    </citation>
    <scope>NUCLEOTIDE SEQUENCE [LARGE SCALE GENOMIC DNA]</scope>
    <source>
        <strain evidence="6 7">WCHAW060049</strain>
    </source>
</reference>
<dbReference type="AlphaFoldDB" id="A0A4Q7AH72"/>
<evidence type="ECO:0000313" key="7">
    <source>
        <dbReference type="Proteomes" id="UP000293863"/>
    </source>
</evidence>
<keyword evidence="2" id="KW-0805">Transcription regulation</keyword>
<dbReference type="Gene3D" id="1.10.10.10">
    <property type="entry name" value="Winged helix-like DNA-binding domain superfamily/Winged helix DNA-binding domain"/>
    <property type="match status" value="1"/>
</dbReference>
<dbReference type="Proteomes" id="UP000293863">
    <property type="component" value="Unassembled WGS sequence"/>
</dbReference>
<dbReference type="InterPro" id="IPR036388">
    <property type="entry name" value="WH-like_DNA-bd_sf"/>
</dbReference>
<dbReference type="InterPro" id="IPR000847">
    <property type="entry name" value="LysR_HTH_N"/>
</dbReference>
<sequence>MDRLTAMELFVKIHELGTLRKAAETLDISTAAATRYLVGLEQYLNVKLVDRNTRRLALTTAGHDYYQHCKNFLYELHEAEALISASTLEPQGTLTITSSISFAKLYIAPLIPKFNQLYPKIKINIIGANRYYDILDSNVDIAIRTKEFEPDSNITIRKLATTKRILAASPKYLNKRGKPKTIEELEHHDLLIYNHANNPMILNFKQAEKEIIFNCNPLIETNDGQIVCAAAIAGAGILVQPMYIIYSDIISGKLVPVLSDWELPLLTINIAFQTRRYMPAKTRLFIDFLVEHFREKEYERYWNMSLS</sequence>
<comment type="similarity">
    <text evidence="1">Belongs to the LysR transcriptional regulatory family.</text>
</comment>
<evidence type="ECO:0000256" key="4">
    <source>
        <dbReference type="ARBA" id="ARBA00023163"/>
    </source>
</evidence>
<organism evidence="6 7">
    <name type="scientific">Acinetobacter wuhouensis</name>
    <dbReference type="NCBI Taxonomy" id="1879050"/>
    <lineage>
        <taxon>Bacteria</taxon>
        <taxon>Pseudomonadati</taxon>
        <taxon>Pseudomonadota</taxon>
        <taxon>Gammaproteobacteria</taxon>
        <taxon>Moraxellales</taxon>
        <taxon>Moraxellaceae</taxon>
        <taxon>Acinetobacter</taxon>
    </lineage>
</organism>
<dbReference type="Pfam" id="PF00126">
    <property type="entry name" value="HTH_1"/>
    <property type="match status" value="1"/>
</dbReference>
<dbReference type="Gene3D" id="3.40.190.290">
    <property type="match status" value="1"/>
</dbReference>
<dbReference type="EMBL" id="SGSQ01000018">
    <property type="protein sequence ID" value="RZG45315.1"/>
    <property type="molecule type" value="Genomic_DNA"/>
</dbReference>
<name>A0A4Q7AH72_9GAMM</name>
<gene>
    <name evidence="6" type="ORF">EXU28_11935</name>
</gene>
<dbReference type="InterPro" id="IPR005119">
    <property type="entry name" value="LysR_subst-bd"/>
</dbReference>
<evidence type="ECO:0000256" key="2">
    <source>
        <dbReference type="ARBA" id="ARBA00023015"/>
    </source>
</evidence>
<dbReference type="Pfam" id="PF03466">
    <property type="entry name" value="LysR_substrate"/>
    <property type="match status" value="1"/>
</dbReference>
<dbReference type="PROSITE" id="PS50931">
    <property type="entry name" value="HTH_LYSR"/>
    <property type="match status" value="1"/>
</dbReference>
<dbReference type="RefSeq" id="WP_130168647.1">
    <property type="nucleotide sequence ID" value="NZ_SGSQ01000018.1"/>
</dbReference>
<feature type="domain" description="HTH lysR-type" evidence="5">
    <location>
        <begin position="1"/>
        <end position="59"/>
    </location>
</feature>
<dbReference type="PANTHER" id="PTHR30537:SF5">
    <property type="entry name" value="HTH-TYPE TRANSCRIPTIONAL ACTIVATOR TTDR-RELATED"/>
    <property type="match status" value="1"/>
</dbReference>
<proteinExistence type="inferred from homology"/>
<evidence type="ECO:0000256" key="1">
    <source>
        <dbReference type="ARBA" id="ARBA00009437"/>
    </source>
</evidence>
<dbReference type="GO" id="GO:0003700">
    <property type="term" value="F:DNA-binding transcription factor activity"/>
    <property type="evidence" value="ECO:0007669"/>
    <property type="project" value="InterPro"/>
</dbReference>
<dbReference type="InterPro" id="IPR036390">
    <property type="entry name" value="WH_DNA-bd_sf"/>
</dbReference>
<keyword evidence="3" id="KW-0238">DNA-binding</keyword>
<dbReference type="GO" id="GO:0003677">
    <property type="term" value="F:DNA binding"/>
    <property type="evidence" value="ECO:0007669"/>
    <property type="project" value="UniProtKB-KW"/>
</dbReference>
<dbReference type="CDD" id="cd08422">
    <property type="entry name" value="PBP2_CrgA_like"/>
    <property type="match status" value="1"/>
</dbReference>
<accession>A0A4Q7AH72</accession>
<comment type="caution">
    <text evidence="6">The sequence shown here is derived from an EMBL/GenBank/DDBJ whole genome shotgun (WGS) entry which is preliminary data.</text>
</comment>
<dbReference type="PANTHER" id="PTHR30537">
    <property type="entry name" value="HTH-TYPE TRANSCRIPTIONAL REGULATOR"/>
    <property type="match status" value="1"/>
</dbReference>